<evidence type="ECO:0000313" key="4">
    <source>
        <dbReference type="EMBL" id="KAE9312412.1"/>
    </source>
</evidence>
<reference evidence="6 7" key="1">
    <citation type="submission" date="2018-09" db="EMBL/GenBank/DDBJ databases">
        <title>Genomic investigation of the strawberry pathogen Phytophthora fragariae indicates pathogenicity is determined by transcriptional variation in three key races.</title>
        <authorList>
            <person name="Adams T.M."/>
            <person name="Armitage A.D."/>
            <person name="Sobczyk M.K."/>
            <person name="Bates H.J."/>
            <person name="Dunwell J.M."/>
            <person name="Nellist C.F."/>
            <person name="Harrison R.J."/>
        </authorList>
    </citation>
    <scope>NUCLEOTIDE SEQUENCE [LARGE SCALE GENOMIC DNA]</scope>
    <source>
        <strain evidence="4 5">A4</strain>
        <strain evidence="3 7">BC-23</strain>
        <strain evidence="2 6">SCRP245</strain>
    </source>
</reference>
<evidence type="ECO:0000313" key="7">
    <source>
        <dbReference type="Proteomes" id="UP000476176"/>
    </source>
</evidence>
<name>A0A6A3L0N1_9STRA</name>
<sequence>MESVVNVMNADAPGKTQAVGKQSDGDVDMEDHHGEDSKQLIAATTKRFPGPIELSILRLMQLPRVDTMALLPTMDHWMVTHRLPEVEEAGSDDEPEPAQMGSRVSRIAEYISDTASVASNDSEETRVRYRCLVYATKSLRQLPRPSIRHPVSGNITTYKPPTDEVDSEFSLRALLDRRVKAAKAALNGWDTDVCMLSWVWESKLVDCGAEIEVVND</sequence>
<dbReference type="EMBL" id="QXFW01000427">
    <property type="protein sequence ID" value="KAE9012570.1"/>
    <property type="molecule type" value="Genomic_DNA"/>
</dbReference>
<protein>
    <submittedName>
        <fullName evidence="2">Uncharacterized protein</fullName>
    </submittedName>
</protein>
<feature type="region of interest" description="Disordered" evidence="1">
    <location>
        <begin position="1"/>
        <end position="35"/>
    </location>
</feature>
<dbReference type="Proteomes" id="UP000437068">
    <property type="component" value="Unassembled WGS sequence"/>
</dbReference>
<comment type="caution">
    <text evidence="2">The sequence shown here is derived from an EMBL/GenBank/DDBJ whole genome shotgun (WGS) entry which is preliminary data.</text>
</comment>
<dbReference type="Proteomes" id="UP000476176">
    <property type="component" value="Unassembled WGS sequence"/>
</dbReference>
<evidence type="ECO:0000313" key="6">
    <source>
        <dbReference type="Proteomes" id="UP000460718"/>
    </source>
</evidence>
<proteinExistence type="predicted"/>
<dbReference type="EMBL" id="QXGE01000441">
    <property type="protein sequence ID" value="KAE9312412.1"/>
    <property type="molecule type" value="Genomic_DNA"/>
</dbReference>
<evidence type="ECO:0000256" key="1">
    <source>
        <dbReference type="SAM" id="MobiDB-lite"/>
    </source>
</evidence>
<evidence type="ECO:0000313" key="3">
    <source>
        <dbReference type="EMBL" id="KAE9212425.1"/>
    </source>
</evidence>
<evidence type="ECO:0000313" key="2">
    <source>
        <dbReference type="EMBL" id="KAE9012570.1"/>
    </source>
</evidence>
<gene>
    <name evidence="4" type="ORF">PF001_g9250</name>
    <name evidence="3" type="ORF">PF004_g15633</name>
    <name evidence="2" type="ORF">PF011_g8858</name>
</gene>
<dbReference type="AlphaFoldDB" id="A0A6A3L0N1"/>
<evidence type="ECO:0000313" key="5">
    <source>
        <dbReference type="Proteomes" id="UP000437068"/>
    </source>
</evidence>
<organism evidence="2 6">
    <name type="scientific">Phytophthora fragariae</name>
    <dbReference type="NCBI Taxonomy" id="53985"/>
    <lineage>
        <taxon>Eukaryota</taxon>
        <taxon>Sar</taxon>
        <taxon>Stramenopiles</taxon>
        <taxon>Oomycota</taxon>
        <taxon>Peronosporomycetes</taxon>
        <taxon>Peronosporales</taxon>
        <taxon>Peronosporaceae</taxon>
        <taxon>Phytophthora</taxon>
    </lineage>
</organism>
<dbReference type="Proteomes" id="UP000460718">
    <property type="component" value="Unassembled WGS sequence"/>
</dbReference>
<dbReference type="EMBL" id="QXGC01001060">
    <property type="protein sequence ID" value="KAE9212425.1"/>
    <property type="molecule type" value="Genomic_DNA"/>
</dbReference>
<accession>A0A6A3L0N1</accession>